<dbReference type="Proteomes" id="UP001054837">
    <property type="component" value="Unassembled WGS sequence"/>
</dbReference>
<reference evidence="1 2" key="1">
    <citation type="submission" date="2021-06" db="EMBL/GenBank/DDBJ databases">
        <title>Caerostris darwini draft genome.</title>
        <authorList>
            <person name="Kono N."/>
            <person name="Arakawa K."/>
        </authorList>
    </citation>
    <scope>NUCLEOTIDE SEQUENCE [LARGE SCALE GENOMIC DNA]</scope>
</reference>
<proteinExistence type="predicted"/>
<keyword evidence="2" id="KW-1185">Reference proteome</keyword>
<accession>A0AAV4NLD0</accession>
<dbReference type="EMBL" id="BPLQ01001767">
    <property type="protein sequence ID" value="GIX85283.1"/>
    <property type="molecule type" value="Genomic_DNA"/>
</dbReference>
<comment type="caution">
    <text evidence="1">The sequence shown here is derived from an EMBL/GenBank/DDBJ whole genome shotgun (WGS) entry which is preliminary data.</text>
</comment>
<gene>
    <name evidence="1" type="ORF">CDAR_543771</name>
</gene>
<protein>
    <submittedName>
        <fullName evidence="1">Uncharacterized protein</fullName>
    </submittedName>
</protein>
<dbReference type="AlphaFoldDB" id="A0AAV4NLD0"/>
<evidence type="ECO:0000313" key="2">
    <source>
        <dbReference type="Proteomes" id="UP001054837"/>
    </source>
</evidence>
<organism evidence="1 2">
    <name type="scientific">Caerostris darwini</name>
    <dbReference type="NCBI Taxonomy" id="1538125"/>
    <lineage>
        <taxon>Eukaryota</taxon>
        <taxon>Metazoa</taxon>
        <taxon>Ecdysozoa</taxon>
        <taxon>Arthropoda</taxon>
        <taxon>Chelicerata</taxon>
        <taxon>Arachnida</taxon>
        <taxon>Araneae</taxon>
        <taxon>Araneomorphae</taxon>
        <taxon>Entelegynae</taxon>
        <taxon>Araneoidea</taxon>
        <taxon>Araneidae</taxon>
        <taxon>Caerostris</taxon>
    </lineage>
</organism>
<name>A0AAV4NLD0_9ARAC</name>
<evidence type="ECO:0000313" key="1">
    <source>
        <dbReference type="EMBL" id="GIX85283.1"/>
    </source>
</evidence>
<sequence>MRSCSVPAAFMTATGKGLGVEDGHSSLLNFTLEGGEKQLDCGFSSQNLCSVVVKEWQTGTAELLKRSDLQPGAELSSKVDRWGDDEDFDSNFFFYKIALACRKFVLASMFLFPPPVSFLSGVEGKGVIGEIPLSSSGFGISPIAFPK</sequence>